<keyword evidence="1" id="KW-0472">Membrane</keyword>
<dbReference type="AlphaFoldDB" id="A0A6J7CWS0"/>
<reference evidence="5" key="1">
    <citation type="submission" date="2020-05" db="EMBL/GenBank/DDBJ databases">
        <authorList>
            <person name="Chiriac C."/>
            <person name="Salcher M."/>
            <person name="Ghai R."/>
            <person name="Kavagutti S V."/>
        </authorList>
    </citation>
    <scope>NUCLEOTIDE SEQUENCE</scope>
</reference>
<evidence type="ECO:0000313" key="3">
    <source>
        <dbReference type="EMBL" id="CAB4662303.1"/>
    </source>
</evidence>
<name>A0A6J7CWS0_9ZZZZ</name>
<dbReference type="PANTHER" id="PTHR43646">
    <property type="entry name" value="GLYCOSYLTRANSFERASE"/>
    <property type="match status" value="1"/>
</dbReference>
<dbReference type="CDD" id="cd00761">
    <property type="entry name" value="Glyco_tranf_GTA_type"/>
    <property type="match status" value="1"/>
</dbReference>
<organism evidence="5">
    <name type="scientific">freshwater metagenome</name>
    <dbReference type="NCBI Taxonomy" id="449393"/>
    <lineage>
        <taxon>unclassified sequences</taxon>
        <taxon>metagenomes</taxon>
        <taxon>ecological metagenomes</taxon>
    </lineage>
</organism>
<gene>
    <name evidence="3" type="ORF">UFOPK2289_00606</name>
    <name evidence="4" type="ORF">UFOPK2822_00357</name>
    <name evidence="5" type="ORF">UFOPK3346_00477</name>
    <name evidence="6" type="ORF">UFOPK3670_00393</name>
    <name evidence="7" type="ORF">UFOPK4308_00153</name>
</gene>
<dbReference type="InterPro" id="IPR001173">
    <property type="entry name" value="Glyco_trans_2-like"/>
</dbReference>
<feature type="domain" description="Glycosyltransferase 2-like" evidence="2">
    <location>
        <begin position="40"/>
        <end position="197"/>
    </location>
</feature>
<evidence type="ECO:0000313" key="4">
    <source>
        <dbReference type="EMBL" id="CAB4743680.1"/>
    </source>
</evidence>
<proteinExistence type="predicted"/>
<dbReference type="Gene3D" id="3.90.550.10">
    <property type="entry name" value="Spore Coat Polysaccharide Biosynthesis Protein SpsA, Chain A"/>
    <property type="match status" value="1"/>
</dbReference>
<dbReference type="EMBL" id="CAEZZC010000003">
    <property type="protein sequence ID" value="CAB4743680.1"/>
    <property type="molecule type" value="Genomic_DNA"/>
</dbReference>
<feature type="transmembrane region" description="Helical" evidence="1">
    <location>
        <begin position="268"/>
        <end position="286"/>
    </location>
</feature>
<feature type="transmembrane region" description="Helical" evidence="1">
    <location>
        <begin position="293"/>
        <end position="317"/>
    </location>
</feature>
<dbReference type="InterPro" id="IPR029044">
    <property type="entry name" value="Nucleotide-diphossugar_trans"/>
</dbReference>
<dbReference type="PANTHER" id="PTHR43646:SF3">
    <property type="entry name" value="SLR1566 PROTEIN"/>
    <property type="match status" value="1"/>
</dbReference>
<evidence type="ECO:0000313" key="5">
    <source>
        <dbReference type="EMBL" id="CAB4861238.1"/>
    </source>
</evidence>
<dbReference type="EMBL" id="CAFBQL010000001">
    <property type="protein sequence ID" value="CAB5052263.1"/>
    <property type="molecule type" value="Genomic_DNA"/>
</dbReference>
<evidence type="ECO:0000256" key="1">
    <source>
        <dbReference type="SAM" id="Phobius"/>
    </source>
</evidence>
<dbReference type="Pfam" id="PF00535">
    <property type="entry name" value="Glycos_transf_2"/>
    <property type="match status" value="1"/>
</dbReference>
<evidence type="ECO:0000313" key="6">
    <source>
        <dbReference type="EMBL" id="CAB4916457.1"/>
    </source>
</evidence>
<keyword evidence="1" id="KW-0812">Transmembrane</keyword>
<accession>A0A6J7CWS0</accession>
<protein>
    <submittedName>
        <fullName evidence="5">Unannotated protein</fullName>
    </submittedName>
</protein>
<feature type="transmembrane region" description="Helical" evidence="1">
    <location>
        <begin position="329"/>
        <end position="347"/>
    </location>
</feature>
<evidence type="ECO:0000313" key="7">
    <source>
        <dbReference type="EMBL" id="CAB5052263.1"/>
    </source>
</evidence>
<sequence>MGYLLVLFIPLTLLINTVFNALLLRRPLDIPQKFNGSVDVLIPLRNEEENLIGLLESLRSQVGIERIHFYLLDDNSTDNTYSNLLAHIDEDSRFTALRGKELPSQWLGKPFALHQLIGQSDAETIVLIDADVRLAPHAIANSAVKMGQHNLDFVSIYPRQIALTFAERLIQPLLQWSWMSTVLLRIAERSSNPKLAVANGQFLICTSHALKKIGGFEQNKRAILDDIFLARTLLRQGFHGSVFDGSRIARCRMYSSWKQVRDGYTKSLWSGFGSIAGSFVAIAFLFSSSVLPFLMIILGFTWAWIGYVAIVLTRVISALSTQGRVRDSLLHPISALALIYLIVRSWAQRGRVQWKGRTL</sequence>
<dbReference type="EMBL" id="CAEZWT010000012">
    <property type="protein sequence ID" value="CAB4662303.1"/>
    <property type="molecule type" value="Genomic_DNA"/>
</dbReference>
<evidence type="ECO:0000259" key="2">
    <source>
        <dbReference type="Pfam" id="PF00535"/>
    </source>
</evidence>
<keyword evidence="1" id="KW-1133">Transmembrane helix</keyword>
<dbReference type="EMBL" id="CAFBLE010000003">
    <property type="protein sequence ID" value="CAB4861238.1"/>
    <property type="molecule type" value="Genomic_DNA"/>
</dbReference>
<dbReference type="SUPFAM" id="SSF53448">
    <property type="entry name" value="Nucleotide-diphospho-sugar transferases"/>
    <property type="match status" value="1"/>
</dbReference>
<dbReference type="EMBL" id="CAFBMV010000002">
    <property type="protein sequence ID" value="CAB4916457.1"/>
    <property type="molecule type" value="Genomic_DNA"/>
</dbReference>